<gene>
    <name evidence="1" type="ORF">DDB_G0284547</name>
</gene>
<protein>
    <submittedName>
        <fullName evidence="1">Uncharacterized protein</fullName>
    </submittedName>
</protein>
<dbReference type="InParanoid" id="Q54PL9"/>
<proteinExistence type="predicted"/>
<organism evidence="1 2">
    <name type="scientific">Dictyostelium discoideum</name>
    <name type="common">Social amoeba</name>
    <dbReference type="NCBI Taxonomy" id="44689"/>
    <lineage>
        <taxon>Eukaryota</taxon>
        <taxon>Amoebozoa</taxon>
        <taxon>Evosea</taxon>
        <taxon>Eumycetozoa</taxon>
        <taxon>Dictyostelia</taxon>
        <taxon>Dictyosteliales</taxon>
        <taxon>Dictyosteliaceae</taxon>
        <taxon>Dictyostelium</taxon>
    </lineage>
</organism>
<sequence>MLIAYAESLHTGVQPDITYLTLLKGFGFDSNCKWTLLDNSKNDVNLNSKISPGEYKFGSCGDIGLIMLNIKK</sequence>
<accession>Q54PL9</accession>
<comment type="caution">
    <text evidence="1">The sequence shown here is derived from an EMBL/GenBank/DDBJ whole genome shotgun (WGS) entry which is preliminary data.</text>
</comment>
<dbReference type="EMBL" id="AAFI02000066">
    <property type="protein sequence ID" value="EAL65200.1"/>
    <property type="molecule type" value="Genomic_DNA"/>
</dbReference>
<dbReference type="HOGENOM" id="CLU_2727539_0_0_1"/>
<keyword evidence="2" id="KW-1185">Reference proteome</keyword>
<reference evidence="1 2" key="1">
    <citation type="journal article" date="2005" name="Nature">
        <title>The genome of the social amoeba Dictyostelium discoideum.</title>
        <authorList>
            <consortium name="The Dictyostelium discoideum Sequencing Consortium"/>
            <person name="Eichinger L."/>
            <person name="Pachebat J.A."/>
            <person name="Glockner G."/>
            <person name="Rajandream M.A."/>
            <person name="Sucgang R."/>
            <person name="Berriman M."/>
            <person name="Song J."/>
            <person name="Olsen R."/>
            <person name="Szafranski K."/>
            <person name="Xu Q."/>
            <person name="Tunggal B."/>
            <person name="Kummerfeld S."/>
            <person name="Madera M."/>
            <person name="Konfortov B.A."/>
            <person name="Rivero F."/>
            <person name="Bankier A.T."/>
            <person name="Lehmann R."/>
            <person name="Hamlin N."/>
            <person name="Davies R."/>
            <person name="Gaudet P."/>
            <person name="Fey P."/>
            <person name="Pilcher K."/>
            <person name="Chen G."/>
            <person name="Saunders D."/>
            <person name="Sodergren E."/>
            <person name="Davis P."/>
            <person name="Kerhornou A."/>
            <person name="Nie X."/>
            <person name="Hall N."/>
            <person name="Anjard C."/>
            <person name="Hemphill L."/>
            <person name="Bason N."/>
            <person name="Farbrother P."/>
            <person name="Desany B."/>
            <person name="Just E."/>
            <person name="Morio T."/>
            <person name="Rost R."/>
            <person name="Churcher C."/>
            <person name="Cooper J."/>
            <person name="Haydock S."/>
            <person name="van Driessche N."/>
            <person name="Cronin A."/>
            <person name="Goodhead I."/>
            <person name="Muzny D."/>
            <person name="Mourier T."/>
            <person name="Pain A."/>
            <person name="Lu M."/>
            <person name="Harper D."/>
            <person name="Lindsay R."/>
            <person name="Hauser H."/>
            <person name="James K."/>
            <person name="Quiles M."/>
            <person name="Madan Babu M."/>
            <person name="Saito T."/>
            <person name="Buchrieser C."/>
            <person name="Wardroper A."/>
            <person name="Felder M."/>
            <person name="Thangavelu M."/>
            <person name="Johnson D."/>
            <person name="Knights A."/>
            <person name="Loulseged H."/>
            <person name="Mungall K."/>
            <person name="Oliver K."/>
            <person name="Price C."/>
            <person name="Quail M.A."/>
            <person name="Urushihara H."/>
            <person name="Hernandez J."/>
            <person name="Rabbinowitsch E."/>
            <person name="Steffen D."/>
            <person name="Sanders M."/>
            <person name="Ma J."/>
            <person name="Kohara Y."/>
            <person name="Sharp S."/>
            <person name="Simmonds M."/>
            <person name="Spiegler S."/>
            <person name="Tivey A."/>
            <person name="Sugano S."/>
            <person name="White B."/>
            <person name="Walker D."/>
            <person name="Woodward J."/>
            <person name="Winckler T."/>
            <person name="Tanaka Y."/>
            <person name="Shaulsky G."/>
            <person name="Schleicher M."/>
            <person name="Weinstock G."/>
            <person name="Rosenthal A."/>
            <person name="Cox E.C."/>
            <person name="Chisholm R.L."/>
            <person name="Gibbs R."/>
            <person name="Loomis W.F."/>
            <person name="Platzer M."/>
            <person name="Kay R.R."/>
            <person name="Williams J."/>
            <person name="Dear P.H."/>
            <person name="Noegel A.A."/>
            <person name="Barrell B."/>
            <person name="Kuspa A."/>
        </authorList>
    </citation>
    <scope>NUCLEOTIDE SEQUENCE [LARGE SCALE GENOMIC DNA]</scope>
    <source>
        <strain evidence="1 2">AX4</strain>
    </source>
</reference>
<dbReference type="Proteomes" id="UP000002195">
    <property type="component" value="Unassembled WGS sequence"/>
</dbReference>
<dbReference type="GeneID" id="8624606"/>
<dbReference type="RefSeq" id="XP_638513.1">
    <property type="nucleotide sequence ID" value="XM_633421.1"/>
</dbReference>
<dbReference type="KEGG" id="ddi:DDB_G0284547"/>
<name>Q54PL9_DICDI</name>
<evidence type="ECO:0000313" key="1">
    <source>
        <dbReference type="EMBL" id="EAL65200.1"/>
    </source>
</evidence>
<evidence type="ECO:0000313" key="2">
    <source>
        <dbReference type="Proteomes" id="UP000002195"/>
    </source>
</evidence>
<dbReference type="VEuPathDB" id="AmoebaDB:DDB_G0284547"/>
<dbReference type="AlphaFoldDB" id="Q54PL9"/>
<dbReference type="PaxDb" id="44689-DDB0234051"/>
<dbReference type="dictyBase" id="DDB_G0284547"/>